<dbReference type="CDD" id="cd09212">
    <property type="entry name" value="PUB"/>
    <property type="match status" value="1"/>
</dbReference>
<protein>
    <recommendedName>
        <fullName evidence="2">PUB domain-containing protein</fullName>
    </recommendedName>
</protein>
<evidence type="ECO:0000313" key="3">
    <source>
        <dbReference type="EMBL" id="RKP01653.1"/>
    </source>
</evidence>
<dbReference type="InterPro" id="IPR018997">
    <property type="entry name" value="PUB_domain"/>
</dbReference>
<dbReference type="AlphaFoldDB" id="A0A4P9X8M5"/>
<accession>A0A4P9X8M5</accession>
<keyword evidence="4" id="KW-1185">Reference proteome</keyword>
<dbReference type="GO" id="GO:0005737">
    <property type="term" value="C:cytoplasm"/>
    <property type="evidence" value="ECO:0007669"/>
    <property type="project" value="TreeGrafter"/>
</dbReference>
<organism evidence="3 4">
    <name type="scientific">Caulochytrium protostelioides</name>
    <dbReference type="NCBI Taxonomy" id="1555241"/>
    <lineage>
        <taxon>Eukaryota</taxon>
        <taxon>Fungi</taxon>
        <taxon>Fungi incertae sedis</taxon>
        <taxon>Chytridiomycota</taxon>
        <taxon>Chytridiomycota incertae sedis</taxon>
        <taxon>Chytridiomycetes</taxon>
        <taxon>Caulochytriales</taxon>
        <taxon>Caulochytriaceae</taxon>
        <taxon>Caulochytrium</taxon>
    </lineage>
</organism>
<feature type="region of interest" description="Disordered" evidence="1">
    <location>
        <begin position="245"/>
        <end position="295"/>
    </location>
</feature>
<dbReference type="SMART" id="SM00580">
    <property type="entry name" value="PUG"/>
    <property type="match status" value="1"/>
</dbReference>
<evidence type="ECO:0000313" key="4">
    <source>
        <dbReference type="Proteomes" id="UP000274922"/>
    </source>
</evidence>
<dbReference type="SUPFAM" id="SSF143503">
    <property type="entry name" value="PUG domain-like"/>
    <property type="match status" value="1"/>
</dbReference>
<gene>
    <name evidence="3" type="ORF">CXG81DRAFT_18593</name>
</gene>
<dbReference type="PANTHER" id="PTHR23153">
    <property type="entry name" value="UBX-RELATED"/>
    <property type="match status" value="1"/>
</dbReference>
<evidence type="ECO:0000256" key="1">
    <source>
        <dbReference type="SAM" id="MobiDB-lite"/>
    </source>
</evidence>
<dbReference type="Gene3D" id="1.20.58.2190">
    <property type="match status" value="1"/>
</dbReference>
<dbReference type="InterPro" id="IPR036339">
    <property type="entry name" value="PUB-like_dom_sf"/>
</dbReference>
<dbReference type="STRING" id="1555241.A0A4P9X8M5"/>
<reference evidence="4" key="1">
    <citation type="journal article" date="2018" name="Nat. Microbiol.">
        <title>Leveraging single-cell genomics to expand the fungal tree of life.</title>
        <authorList>
            <person name="Ahrendt S.R."/>
            <person name="Quandt C.A."/>
            <person name="Ciobanu D."/>
            <person name="Clum A."/>
            <person name="Salamov A."/>
            <person name="Andreopoulos B."/>
            <person name="Cheng J.F."/>
            <person name="Woyke T."/>
            <person name="Pelin A."/>
            <person name="Henrissat B."/>
            <person name="Reynolds N.K."/>
            <person name="Benny G.L."/>
            <person name="Smith M.E."/>
            <person name="James T.Y."/>
            <person name="Grigoriev I.V."/>
        </authorList>
    </citation>
    <scope>NUCLEOTIDE SEQUENCE [LARGE SCALE GENOMIC DNA]</scope>
    <source>
        <strain evidence="4">ATCC 52028</strain>
    </source>
</reference>
<feature type="compositionally biased region" description="Basic and acidic residues" evidence="1">
    <location>
        <begin position="246"/>
        <end position="262"/>
    </location>
</feature>
<name>A0A4P9X8M5_9FUNG</name>
<dbReference type="OrthoDB" id="2157524at2759"/>
<sequence>MTDPISVAVASPALLASHILPSAIADADADADANANANADDAVAPSTPRSAARMLGGHHADQATIRAVTEARLRQQAAATAAAAASSGADGPTRAAQATTRHLIARRIRSQYDRATVFTTLSTLATLLGNVVAHPDEEKYRRLREANPRFRTAVLDVDGAPDVLLAAGFHVVVSSFERIWTLDWPKAGGAATEPSAARLRVVAAVRDVVAAELAKETDHQQRMASYAQHAADDEQSRVARALHAIQDNRERVRDRAEREHQQRLAMAAQPMPPRSADASGVSGVSPSDDDSDSPY</sequence>
<dbReference type="Pfam" id="PF09409">
    <property type="entry name" value="PUB"/>
    <property type="match status" value="1"/>
</dbReference>
<evidence type="ECO:0000259" key="2">
    <source>
        <dbReference type="Pfam" id="PF09409"/>
    </source>
</evidence>
<proteinExistence type="predicted"/>
<dbReference type="EMBL" id="ML014165">
    <property type="protein sequence ID" value="RKP01653.1"/>
    <property type="molecule type" value="Genomic_DNA"/>
</dbReference>
<feature type="compositionally biased region" description="Low complexity" evidence="1">
    <location>
        <begin position="275"/>
        <end position="286"/>
    </location>
</feature>
<dbReference type="PANTHER" id="PTHR23153:SF38">
    <property type="entry name" value="UBX DOMAIN-CONTAINING PROTEIN 6"/>
    <property type="match status" value="1"/>
</dbReference>
<feature type="domain" description="PUB" evidence="2">
    <location>
        <begin position="116"/>
        <end position="174"/>
    </location>
</feature>
<dbReference type="Proteomes" id="UP000274922">
    <property type="component" value="Unassembled WGS sequence"/>
</dbReference>